<feature type="transmembrane region" description="Helical" evidence="1">
    <location>
        <begin position="7"/>
        <end position="28"/>
    </location>
</feature>
<sequence>MSNKTNKILIIIIIINLLATAFFTYFYFSDDKNDLINHVKENKNTLYI</sequence>
<reference evidence="2 3" key="1">
    <citation type="submission" date="2016-04" db="EMBL/GenBank/DDBJ databases">
        <title>Genome sequence of Methanobrevibacter curvatus DSM 11111.</title>
        <authorList>
            <person name="Poehlein A."/>
            <person name="Seedorf H."/>
            <person name="Daniel R."/>
        </authorList>
    </citation>
    <scope>NUCLEOTIDE SEQUENCE [LARGE SCALE GENOMIC DNA]</scope>
    <source>
        <strain evidence="2 3">DSM 11111</strain>
    </source>
</reference>
<accession>A0A162FI10</accession>
<dbReference type="PATRIC" id="fig|49547.3.peg.1973"/>
<evidence type="ECO:0000313" key="3">
    <source>
        <dbReference type="Proteomes" id="UP000077245"/>
    </source>
</evidence>
<proteinExistence type="predicted"/>
<keyword evidence="1" id="KW-1133">Transmembrane helix</keyword>
<dbReference type="AlphaFoldDB" id="A0A162FI10"/>
<evidence type="ECO:0000313" key="2">
    <source>
        <dbReference type="EMBL" id="KZX10260.1"/>
    </source>
</evidence>
<keyword evidence="1" id="KW-0812">Transmembrane</keyword>
<comment type="caution">
    <text evidence="2">The sequence shown here is derived from an EMBL/GenBank/DDBJ whole genome shotgun (WGS) entry which is preliminary data.</text>
</comment>
<gene>
    <name evidence="2" type="ORF">MBCUR_18670</name>
</gene>
<name>A0A162FI10_9EURY</name>
<organism evidence="2 3">
    <name type="scientific">Methanobrevibacter curvatus</name>
    <dbReference type="NCBI Taxonomy" id="49547"/>
    <lineage>
        <taxon>Archaea</taxon>
        <taxon>Methanobacteriati</taxon>
        <taxon>Methanobacteriota</taxon>
        <taxon>Methanomada group</taxon>
        <taxon>Methanobacteria</taxon>
        <taxon>Methanobacteriales</taxon>
        <taxon>Methanobacteriaceae</taxon>
        <taxon>Methanobrevibacter</taxon>
    </lineage>
</organism>
<keyword evidence="3" id="KW-1185">Reference proteome</keyword>
<keyword evidence="1" id="KW-0472">Membrane</keyword>
<dbReference type="Proteomes" id="UP000077245">
    <property type="component" value="Unassembled WGS sequence"/>
</dbReference>
<protein>
    <submittedName>
        <fullName evidence="2">Uncharacterized protein</fullName>
    </submittedName>
</protein>
<dbReference type="EMBL" id="LWMV01000221">
    <property type="protein sequence ID" value="KZX10260.1"/>
    <property type="molecule type" value="Genomic_DNA"/>
</dbReference>
<evidence type="ECO:0000256" key="1">
    <source>
        <dbReference type="SAM" id="Phobius"/>
    </source>
</evidence>